<evidence type="ECO:0000259" key="4">
    <source>
        <dbReference type="Pfam" id="PF03781"/>
    </source>
</evidence>
<dbReference type="AlphaFoldDB" id="A0A7Z9E3A6"/>
<dbReference type="EMBL" id="CZCS02000213">
    <property type="protein sequence ID" value="VXD23184.1"/>
    <property type="molecule type" value="Genomic_DNA"/>
</dbReference>
<dbReference type="InterPro" id="IPR042095">
    <property type="entry name" value="SUMF_sf"/>
</dbReference>
<dbReference type="InterPro" id="IPR005532">
    <property type="entry name" value="SUMF_dom"/>
</dbReference>
<keyword evidence="1" id="KW-0560">Oxidoreductase</keyword>
<evidence type="ECO:0000256" key="2">
    <source>
        <dbReference type="ARBA" id="ARBA00023004"/>
    </source>
</evidence>
<feature type="domain" description="Sulfatase-modifying factor enzyme-like" evidence="4">
    <location>
        <begin position="173"/>
        <end position="416"/>
    </location>
</feature>
<dbReference type="InterPro" id="IPR051043">
    <property type="entry name" value="Sulfatase_Mod_Factor_Kinase"/>
</dbReference>
<keyword evidence="7" id="KW-1185">Reference proteome</keyword>
<dbReference type="SUPFAM" id="SSF56436">
    <property type="entry name" value="C-type lectin-like"/>
    <property type="match status" value="1"/>
</dbReference>
<name>A0A7Z9E3A6_9CYAN</name>
<dbReference type="RefSeq" id="WP_083621057.1">
    <property type="nucleotide sequence ID" value="NZ_LR735016.1"/>
</dbReference>
<dbReference type="InterPro" id="IPR017806">
    <property type="entry name" value="EgtB"/>
</dbReference>
<dbReference type="NCBIfam" id="TIGR03440">
    <property type="entry name" value="egtB_TIGR03440"/>
    <property type="match status" value="1"/>
</dbReference>
<evidence type="ECO:0000256" key="3">
    <source>
        <dbReference type="ARBA" id="ARBA00037882"/>
    </source>
</evidence>
<dbReference type="PANTHER" id="PTHR23150:SF36">
    <property type="entry name" value="HERCYNINE OXYGENASE"/>
    <property type="match status" value="1"/>
</dbReference>
<dbReference type="InterPro" id="IPR024775">
    <property type="entry name" value="DinB-like"/>
</dbReference>
<dbReference type="InterPro" id="IPR016187">
    <property type="entry name" value="CTDL_fold"/>
</dbReference>
<dbReference type="Pfam" id="PF12867">
    <property type="entry name" value="DinB_2"/>
    <property type="match status" value="1"/>
</dbReference>
<dbReference type="SUPFAM" id="SSF109854">
    <property type="entry name" value="DinB/YfiT-like putative metalloenzymes"/>
    <property type="match status" value="1"/>
</dbReference>
<accession>A0A7Z9E3A6</accession>
<dbReference type="Proteomes" id="UP000182190">
    <property type="component" value="Unassembled WGS sequence"/>
</dbReference>
<feature type="domain" description="DinB-like" evidence="5">
    <location>
        <begin position="17"/>
        <end position="136"/>
    </location>
</feature>
<dbReference type="PANTHER" id="PTHR23150">
    <property type="entry name" value="SULFATASE MODIFYING FACTOR 1, 2"/>
    <property type="match status" value="1"/>
</dbReference>
<proteinExistence type="predicted"/>
<keyword evidence="2" id="KW-0408">Iron</keyword>
<evidence type="ECO:0000313" key="7">
    <source>
        <dbReference type="Proteomes" id="UP000182190"/>
    </source>
</evidence>
<evidence type="ECO:0000313" key="6">
    <source>
        <dbReference type="EMBL" id="VXD23184.1"/>
    </source>
</evidence>
<dbReference type="Gene3D" id="3.90.1580.10">
    <property type="entry name" value="paralog of FGE (formylglycine-generating enzyme)"/>
    <property type="match status" value="1"/>
</dbReference>
<evidence type="ECO:0000259" key="5">
    <source>
        <dbReference type="Pfam" id="PF12867"/>
    </source>
</evidence>
<comment type="pathway">
    <text evidence="3">Amino-acid biosynthesis; ergothioneine biosynthesis.</text>
</comment>
<comment type="caution">
    <text evidence="6">The sequence shown here is derived from an EMBL/GenBank/DDBJ whole genome shotgun (WGS) entry which is preliminary data.</text>
</comment>
<gene>
    <name evidence="6" type="ORF">PL9631_700029</name>
</gene>
<dbReference type="GO" id="GO:0052699">
    <property type="term" value="P:ergothioneine biosynthetic process"/>
    <property type="evidence" value="ECO:0007669"/>
    <property type="project" value="InterPro"/>
</dbReference>
<dbReference type="Gene3D" id="1.20.120.450">
    <property type="entry name" value="dinb family like domain"/>
    <property type="match status" value="1"/>
</dbReference>
<reference evidence="6" key="1">
    <citation type="submission" date="2019-10" db="EMBL/GenBank/DDBJ databases">
        <authorList>
            <consortium name="Genoscope - CEA"/>
            <person name="William W."/>
        </authorList>
    </citation>
    <scope>NUCLEOTIDE SEQUENCE [LARGE SCALE GENOMIC DNA]</scope>
    <source>
        <strain evidence="6">BBR_PRJEB10994</strain>
    </source>
</reference>
<sequence length="418" mass="48567">MRSTSKNSLKESLKQSFNQCRQGTLKFFENIDDVTFRAQPHPDFSPIGWHLGHIAYTEAYWLLEKCAGFAPLFPEYDQLFNANGLPKAERVNLPPLEVIYHYLATVRSQVNQYLENAPLEKQQRLWKFLLQHESQHSETIVFVLQLQKLITRNQSTHPHPNLTPPISELSPSPTMIQIPAGEFTMGSNAIDALDNEKPAHQHYLDTYSIGRYPVTCGQYREFIQAQGYQNPQWWSTQGWQWLQQKPVNQPLYWSNESIYNHHPVCGVSWYEAQAYCNFVGQRLPTEAEWEKAASWNSSTQTQHFYPWGEAEPSPELSNCDQVQLCTTPVNFYPDSVSPYGLYDTLGNVWEWTASWFNRYEGFQPYPYTGYSQIYFDGQHQVLKGGSCGTRSWAMRSSFRNWYHPHVRQIFAGFRCASN</sequence>
<organism evidence="6 7">
    <name type="scientific">Planktothrix paucivesiculata PCC 9631</name>
    <dbReference type="NCBI Taxonomy" id="671071"/>
    <lineage>
        <taxon>Bacteria</taxon>
        <taxon>Bacillati</taxon>
        <taxon>Cyanobacteriota</taxon>
        <taxon>Cyanophyceae</taxon>
        <taxon>Oscillatoriophycideae</taxon>
        <taxon>Oscillatoriales</taxon>
        <taxon>Microcoleaceae</taxon>
        <taxon>Planktothrix</taxon>
    </lineage>
</organism>
<evidence type="ECO:0000256" key="1">
    <source>
        <dbReference type="ARBA" id="ARBA00023002"/>
    </source>
</evidence>
<evidence type="ECO:0008006" key="8">
    <source>
        <dbReference type="Google" id="ProtNLM"/>
    </source>
</evidence>
<dbReference type="InterPro" id="IPR034660">
    <property type="entry name" value="DinB/YfiT-like"/>
</dbReference>
<protein>
    <recommendedName>
        <fullName evidence="8">Ergothioneine biosynthesis protein EgtB</fullName>
    </recommendedName>
</protein>
<dbReference type="OrthoDB" id="9768004at2"/>
<dbReference type="Pfam" id="PF03781">
    <property type="entry name" value="FGE-sulfatase"/>
    <property type="match status" value="1"/>
</dbReference>